<dbReference type="AlphaFoldDB" id="A0A849H7Q4"/>
<name>A0A849H7Q4_9MICO</name>
<evidence type="ECO:0000256" key="1">
    <source>
        <dbReference type="ARBA" id="ARBA00006464"/>
    </source>
</evidence>
<dbReference type="RefSeq" id="WP_171242760.1">
    <property type="nucleotide sequence ID" value="NZ_JABEPQ010000001.1"/>
</dbReference>
<comment type="similarity">
    <text evidence="1">Belongs to the bacterial sugar transferase family.</text>
</comment>
<dbReference type="Proteomes" id="UP000588586">
    <property type="component" value="Unassembled WGS sequence"/>
</dbReference>
<gene>
    <name evidence="4" type="ORF">HJG52_07125</name>
</gene>
<proteinExistence type="inferred from homology"/>
<keyword evidence="5" id="KW-1185">Reference proteome</keyword>
<accession>A0A849H7Q4</accession>
<evidence type="ECO:0000259" key="3">
    <source>
        <dbReference type="Pfam" id="PF02397"/>
    </source>
</evidence>
<reference evidence="4 5" key="1">
    <citation type="submission" date="2020-04" db="EMBL/GenBank/DDBJ databases">
        <title>Knoellia sp. isolate from air conditioner.</title>
        <authorList>
            <person name="Chea S."/>
            <person name="Kim D.-U."/>
        </authorList>
    </citation>
    <scope>NUCLEOTIDE SEQUENCE [LARGE SCALE GENOMIC DNA]</scope>
    <source>
        <strain evidence="4 5">DB2414S</strain>
    </source>
</reference>
<keyword evidence="2" id="KW-0812">Transmembrane</keyword>
<sequence length="202" mass="22361">MGSGDLDAKRVFDLVVSLALLAGLWPLLVVIAVAVLVDSRGPVMFRQERVGLGGQLFRIHKFRTMTVTHDGVLVSATGDRRVTRVGRVLRRTKLDELPQLLDVVAGNMSLVGPRPEVPSYAALWPAESYSLIVSVRPGVTDPASIRFRNEADLLAAVDDPDAYYRDVILPEKARIYVDYVRRRTFTGDLGILARTVKSVLRH</sequence>
<organism evidence="4 5">
    <name type="scientific">Knoellia koreensis</name>
    <dbReference type="NCBI Taxonomy" id="2730921"/>
    <lineage>
        <taxon>Bacteria</taxon>
        <taxon>Bacillati</taxon>
        <taxon>Actinomycetota</taxon>
        <taxon>Actinomycetes</taxon>
        <taxon>Micrococcales</taxon>
        <taxon>Intrasporangiaceae</taxon>
        <taxon>Knoellia</taxon>
    </lineage>
</organism>
<protein>
    <submittedName>
        <fullName evidence="4">Sugar transferase</fullName>
    </submittedName>
</protein>
<feature type="transmembrane region" description="Helical" evidence="2">
    <location>
        <begin position="14"/>
        <end position="37"/>
    </location>
</feature>
<keyword evidence="2" id="KW-0472">Membrane</keyword>
<keyword evidence="2" id="KW-1133">Transmembrane helix</keyword>
<comment type="caution">
    <text evidence="4">The sequence shown here is derived from an EMBL/GenBank/DDBJ whole genome shotgun (WGS) entry which is preliminary data.</text>
</comment>
<feature type="domain" description="Bacterial sugar transferase" evidence="3">
    <location>
        <begin position="9"/>
        <end position="200"/>
    </location>
</feature>
<dbReference type="Pfam" id="PF02397">
    <property type="entry name" value="Bac_transf"/>
    <property type="match status" value="1"/>
</dbReference>
<dbReference type="GO" id="GO:0016780">
    <property type="term" value="F:phosphotransferase activity, for other substituted phosphate groups"/>
    <property type="evidence" value="ECO:0007669"/>
    <property type="project" value="TreeGrafter"/>
</dbReference>
<dbReference type="PANTHER" id="PTHR30576:SF20">
    <property type="entry name" value="QUINOVOSAMINEPHOSPHOTRANSFERAE-RELATED"/>
    <property type="match status" value="1"/>
</dbReference>
<evidence type="ECO:0000256" key="2">
    <source>
        <dbReference type="SAM" id="Phobius"/>
    </source>
</evidence>
<evidence type="ECO:0000313" key="4">
    <source>
        <dbReference type="EMBL" id="NNM45776.1"/>
    </source>
</evidence>
<dbReference type="PANTHER" id="PTHR30576">
    <property type="entry name" value="COLANIC BIOSYNTHESIS UDP-GLUCOSE LIPID CARRIER TRANSFERASE"/>
    <property type="match status" value="1"/>
</dbReference>
<dbReference type="EMBL" id="JABEPQ010000001">
    <property type="protein sequence ID" value="NNM45776.1"/>
    <property type="molecule type" value="Genomic_DNA"/>
</dbReference>
<evidence type="ECO:0000313" key="5">
    <source>
        <dbReference type="Proteomes" id="UP000588586"/>
    </source>
</evidence>
<keyword evidence="4" id="KW-0808">Transferase</keyword>
<dbReference type="InterPro" id="IPR003362">
    <property type="entry name" value="Bact_transf"/>
</dbReference>